<evidence type="ECO:0000256" key="1">
    <source>
        <dbReference type="SAM" id="MobiDB-lite"/>
    </source>
</evidence>
<dbReference type="AlphaFoldDB" id="A0A9W6WTJ6"/>
<comment type="caution">
    <text evidence="2">The sequence shown here is derived from an EMBL/GenBank/DDBJ whole genome shotgun (WGS) entry which is preliminary data.</text>
</comment>
<feature type="region of interest" description="Disordered" evidence="1">
    <location>
        <begin position="39"/>
        <end position="73"/>
    </location>
</feature>
<evidence type="ECO:0000313" key="2">
    <source>
        <dbReference type="EMBL" id="GMF16181.1"/>
    </source>
</evidence>
<keyword evidence="3" id="KW-1185">Reference proteome</keyword>
<proteinExistence type="predicted"/>
<evidence type="ECO:0000313" key="3">
    <source>
        <dbReference type="Proteomes" id="UP001165121"/>
    </source>
</evidence>
<protein>
    <submittedName>
        <fullName evidence="2">Unnamed protein product</fullName>
    </submittedName>
</protein>
<dbReference type="Proteomes" id="UP001165121">
    <property type="component" value="Unassembled WGS sequence"/>
</dbReference>
<accession>A0A9W6WTJ6</accession>
<dbReference type="EMBL" id="BSXT01000056">
    <property type="protein sequence ID" value="GMF16181.1"/>
    <property type="molecule type" value="Genomic_DNA"/>
</dbReference>
<organism evidence="2 3">
    <name type="scientific">Phytophthora fragariaefolia</name>
    <dbReference type="NCBI Taxonomy" id="1490495"/>
    <lineage>
        <taxon>Eukaryota</taxon>
        <taxon>Sar</taxon>
        <taxon>Stramenopiles</taxon>
        <taxon>Oomycota</taxon>
        <taxon>Peronosporomycetes</taxon>
        <taxon>Peronosporales</taxon>
        <taxon>Peronosporaceae</taxon>
        <taxon>Phytophthora</taxon>
    </lineage>
</organism>
<gene>
    <name evidence="2" type="ORF">Pfra01_000071000</name>
</gene>
<sequence length="73" mass="8365">MREVDEIYFRLLCKHSVALEILTWHEYLVNAAGRTKDTDLTEPLATEQNQVPDIWDSAGEDDETIGCNERAMP</sequence>
<reference evidence="2" key="1">
    <citation type="submission" date="2023-04" db="EMBL/GenBank/DDBJ databases">
        <title>Phytophthora fragariaefolia NBRC 109709.</title>
        <authorList>
            <person name="Ichikawa N."/>
            <person name="Sato H."/>
            <person name="Tonouchi N."/>
        </authorList>
    </citation>
    <scope>NUCLEOTIDE SEQUENCE</scope>
    <source>
        <strain evidence="2">NBRC 109709</strain>
    </source>
</reference>
<name>A0A9W6WTJ6_9STRA</name>